<evidence type="ECO:0000313" key="9">
    <source>
        <dbReference type="Proteomes" id="UP000197446"/>
    </source>
</evidence>
<dbReference type="SUPFAM" id="SSF50993">
    <property type="entry name" value="Peptidase/esterase 'gauge' domain"/>
    <property type="match status" value="1"/>
</dbReference>
<keyword evidence="3 8" id="KW-0645">Protease</keyword>
<evidence type="ECO:0000259" key="7">
    <source>
        <dbReference type="Pfam" id="PF02897"/>
    </source>
</evidence>
<dbReference type="EC" id="3.4.21.26" evidence="2"/>
<keyword evidence="5" id="KW-0720">Serine protease</keyword>
<protein>
    <recommendedName>
        <fullName evidence="2">prolyl oligopeptidase</fullName>
        <ecNumber evidence="2">3.4.21.26</ecNumber>
    </recommendedName>
</protein>
<comment type="catalytic activity">
    <reaction evidence="1">
        <text>Hydrolysis of Pro-|-Xaa &gt;&gt; Ala-|-Xaa in oligopeptides.</text>
        <dbReference type="EC" id="3.4.21.26"/>
    </reaction>
</comment>
<feature type="domain" description="Peptidase S9 prolyl oligopeptidase catalytic" evidence="6">
    <location>
        <begin position="652"/>
        <end position="861"/>
    </location>
</feature>
<evidence type="ECO:0000256" key="4">
    <source>
        <dbReference type="ARBA" id="ARBA00022801"/>
    </source>
</evidence>
<dbReference type="SUPFAM" id="SSF53474">
    <property type="entry name" value="alpha/beta-Hydrolases"/>
    <property type="match status" value="1"/>
</dbReference>
<dbReference type="Pfam" id="PF00326">
    <property type="entry name" value="Peptidase_S9"/>
    <property type="match status" value="1"/>
</dbReference>
<reference evidence="8 9" key="1">
    <citation type="journal article" date="2007" name="Int. J. Syst. Evol. Microbiol.">
        <title>Description of Pelomonas aquatica sp. nov. and Pelomonas puraquae sp. nov., isolated from industrial and haemodialysis water.</title>
        <authorList>
            <person name="Gomila M."/>
            <person name="Bowien B."/>
            <person name="Falsen E."/>
            <person name="Moore E.R."/>
            <person name="Lalucat J."/>
        </authorList>
    </citation>
    <scope>NUCLEOTIDE SEQUENCE [LARGE SCALE GENOMIC DNA]</scope>
    <source>
        <strain evidence="8 9">CCUG 52769</strain>
    </source>
</reference>
<evidence type="ECO:0000313" key="8">
    <source>
        <dbReference type="EMBL" id="OWR02136.1"/>
    </source>
</evidence>
<dbReference type="InterPro" id="IPR029058">
    <property type="entry name" value="AB_hydrolase_fold"/>
</dbReference>
<dbReference type="Gene3D" id="3.40.50.1820">
    <property type="entry name" value="alpha/beta hydrolase"/>
    <property type="match status" value="1"/>
</dbReference>
<dbReference type="GO" id="GO:0006508">
    <property type="term" value="P:proteolysis"/>
    <property type="evidence" value="ECO:0007669"/>
    <property type="project" value="UniProtKB-KW"/>
</dbReference>
<dbReference type="InterPro" id="IPR001375">
    <property type="entry name" value="Peptidase_S9_cat"/>
</dbReference>
<dbReference type="Pfam" id="PF02897">
    <property type="entry name" value="Peptidase_S9_N"/>
    <property type="match status" value="1"/>
</dbReference>
<dbReference type="PANTHER" id="PTHR42881:SF2">
    <property type="entry name" value="PROLYL ENDOPEPTIDASE"/>
    <property type="match status" value="1"/>
</dbReference>
<dbReference type="EMBL" id="NISI01000010">
    <property type="protein sequence ID" value="OWR02136.1"/>
    <property type="molecule type" value="Genomic_DNA"/>
</dbReference>
<proteinExistence type="predicted"/>
<name>A0A254N1M3_9BURK</name>
<dbReference type="GO" id="GO:0004252">
    <property type="term" value="F:serine-type endopeptidase activity"/>
    <property type="evidence" value="ECO:0007669"/>
    <property type="project" value="UniProtKB-EC"/>
</dbReference>
<evidence type="ECO:0000256" key="2">
    <source>
        <dbReference type="ARBA" id="ARBA00011897"/>
    </source>
</evidence>
<keyword evidence="4" id="KW-0378">Hydrolase</keyword>
<dbReference type="Proteomes" id="UP000197446">
    <property type="component" value="Unassembled WGS sequence"/>
</dbReference>
<dbReference type="GO" id="GO:0005829">
    <property type="term" value="C:cytosol"/>
    <property type="evidence" value="ECO:0007669"/>
    <property type="project" value="TreeGrafter"/>
</dbReference>
<dbReference type="PRINTS" id="PR00862">
    <property type="entry name" value="PROLIGOPTASE"/>
</dbReference>
<evidence type="ECO:0000259" key="6">
    <source>
        <dbReference type="Pfam" id="PF00326"/>
    </source>
</evidence>
<dbReference type="InterPro" id="IPR051167">
    <property type="entry name" value="Prolyl_oligopep/macrocyclase"/>
</dbReference>
<dbReference type="Gene3D" id="2.130.10.120">
    <property type="entry name" value="Prolyl oligopeptidase, N-terminal domain"/>
    <property type="match status" value="1"/>
</dbReference>
<dbReference type="AlphaFoldDB" id="A0A254N1M3"/>
<dbReference type="GO" id="GO:0070012">
    <property type="term" value="F:oligopeptidase activity"/>
    <property type="evidence" value="ECO:0007669"/>
    <property type="project" value="TreeGrafter"/>
</dbReference>
<dbReference type="InterPro" id="IPR002470">
    <property type="entry name" value="Peptidase_S9A"/>
</dbReference>
<accession>A0A254N1M3</accession>
<sequence>MGHAAWQEEAVTGAQQVLFVAALEAVLALVDDEDFVLVRVQVQRRATRGLTVPRHHAQRLAGAGGRQLQLPGVGADCQRRGGAVKCGGGGGVAHGKVRGCDVASMARSCPPRWHESDMPVLHRWALPPEVRGRRPATRGGRGLSCQGPEVPWVPAPRSSFVRKLLPGLSLTLAVLLSPGVRAAEAGPPAAPVEVVTDDYFGTPVADPYRWMESGKDERWMPWLQAQAGHTETVLSRLPGRAGLLKSIQALSGEQTAYRMVRRVGQTVFIQRRDAGAEDARLYVRTGRAAERLLLDPAAVDGKPQSLDWWHVSPNGRLVAVGLSQRGTEASVLRVLDVATGRWLATHIPATDFGQVSWLPDSSGFAYLRFVGEQGTPTYYLNNEMRLHRLGSAGPDRLLLPRDKPPVPLQPHEFAAIRFDGQSPMALLVIFDGRRESQVYVTGRDALLAGRARWTKVGGFEAQLEGAALRGDELWLLSTRDAPKGRLLLTSARRPDLATARAIELPGQPVVESFTMTASGPLVQTIEGSQMGLWRVSAAGEPRRVALPFPGSVMVLSTVPGRDEAYLSLAGWLQAPAVHELDARGTVHPTGMSSQPAGYDATRYEARTSTATAADGTRIPYTVLSLKGRAAQGPGPLLLEAYGAYGYAVMPTFQTALMPLLDRGARYVMAHVRGGGEFGRDWHYGGRGPTKANTWNDAIAVAEALVRTGETTSSQMNLLGTSAGGVMVGQAVNARPELFAGAVANVGFMNPLRYVSEQNNADIPEWGGPVADAATFKTMFDLDPYQHIKPGVAYPATLVVSGLADPRAATFHSAKYAARLAAATSSGQPVLLRIDFGAGHGMGSTRTQRDAMWADIYSFVLWRAGVADFQPPR</sequence>
<dbReference type="InterPro" id="IPR023302">
    <property type="entry name" value="Pept_S9A_N"/>
</dbReference>
<evidence type="ECO:0000256" key="3">
    <source>
        <dbReference type="ARBA" id="ARBA00022670"/>
    </source>
</evidence>
<keyword evidence="9" id="KW-1185">Reference proteome</keyword>
<comment type="caution">
    <text evidence="8">The sequence shown here is derived from an EMBL/GenBank/DDBJ whole genome shotgun (WGS) entry which is preliminary data.</text>
</comment>
<dbReference type="PANTHER" id="PTHR42881">
    <property type="entry name" value="PROLYL ENDOPEPTIDASE"/>
    <property type="match status" value="1"/>
</dbReference>
<feature type="domain" description="Peptidase S9A N-terminal" evidence="7">
    <location>
        <begin position="187"/>
        <end position="581"/>
    </location>
</feature>
<gene>
    <name evidence="8" type="ORF">CDO81_20555</name>
</gene>
<evidence type="ECO:0000256" key="1">
    <source>
        <dbReference type="ARBA" id="ARBA00001070"/>
    </source>
</evidence>
<organism evidence="8 9">
    <name type="scientific">Roseateles puraquae</name>
    <dbReference type="NCBI Taxonomy" id="431059"/>
    <lineage>
        <taxon>Bacteria</taxon>
        <taxon>Pseudomonadati</taxon>
        <taxon>Pseudomonadota</taxon>
        <taxon>Betaproteobacteria</taxon>
        <taxon>Burkholderiales</taxon>
        <taxon>Sphaerotilaceae</taxon>
        <taxon>Roseateles</taxon>
    </lineage>
</organism>
<evidence type="ECO:0000256" key="5">
    <source>
        <dbReference type="ARBA" id="ARBA00022825"/>
    </source>
</evidence>